<dbReference type="InterPro" id="IPR029063">
    <property type="entry name" value="SAM-dependent_MTases_sf"/>
</dbReference>
<dbReference type="PROSITE" id="PS51585">
    <property type="entry name" value="SAM_MT_TPMT"/>
    <property type="match status" value="1"/>
</dbReference>
<evidence type="ECO:0000256" key="3">
    <source>
        <dbReference type="ARBA" id="ARBA00022679"/>
    </source>
</evidence>
<dbReference type="CDD" id="cd02440">
    <property type="entry name" value="AdoMet_MTases"/>
    <property type="match status" value="1"/>
</dbReference>
<dbReference type="GO" id="GO:0032259">
    <property type="term" value="P:methylation"/>
    <property type="evidence" value="ECO:0007669"/>
    <property type="project" value="UniProtKB-KW"/>
</dbReference>
<accession>H6RHN0</accession>
<dbReference type="PANTHER" id="PTHR32183">
    <property type="match status" value="1"/>
</dbReference>
<reference evidence="5" key="1">
    <citation type="journal article" date="2012" name="Environ. Microbiol.">
        <title>Genomic content of uncultured Bacteroidetes from contrasting oceanic provinces in the North Atlantic Ocean.</title>
        <authorList>
            <person name="Gomez-Pereira P.R."/>
            <person name="Schuler M."/>
            <person name="Fuchs B.M."/>
            <person name="Bennke C."/>
            <person name="Teeling H."/>
            <person name="Waldmann J."/>
            <person name="Richter M."/>
            <person name="Barbe V."/>
            <person name="Bataille E."/>
            <person name="Glockner F.O."/>
            <person name="Amann R."/>
        </authorList>
    </citation>
    <scope>NUCLEOTIDE SEQUENCE</scope>
</reference>
<keyword evidence="1" id="KW-0597">Phosphoprotein</keyword>
<proteinExistence type="predicted"/>
<dbReference type="EMBL" id="FO117611">
    <property type="protein sequence ID" value="CCG00541.1"/>
    <property type="molecule type" value="Genomic_DNA"/>
</dbReference>
<dbReference type="AlphaFoldDB" id="H6RHN0"/>
<evidence type="ECO:0000256" key="1">
    <source>
        <dbReference type="ARBA" id="ARBA00022553"/>
    </source>
</evidence>
<dbReference type="PANTHER" id="PTHR32183:SF6">
    <property type="entry name" value="CYSTEINE SULFINATE DESULFINASE_CYSTEINE DESULFURASE AND RELATED ENZYMES"/>
    <property type="match status" value="1"/>
</dbReference>
<keyword evidence="3 5" id="KW-0808">Transferase</keyword>
<evidence type="ECO:0000256" key="2">
    <source>
        <dbReference type="ARBA" id="ARBA00022603"/>
    </source>
</evidence>
<dbReference type="EC" id="2.1.1.67" evidence="5"/>
<name>H6RHN0_9BACT</name>
<dbReference type="Gene3D" id="3.40.50.150">
    <property type="entry name" value="Vaccinia Virus protein VP39"/>
    <property type="match status" value="1"/>
</dbReference>
<organism evidence="5">
    <name type="scientific">uncultured Flavobacteriia bacterium</name>
    <dbReference type="NCBI Taxonomy" id="212695"/>
    <lineage>
        <taxon>Bacteria</taxon>
        <taxon>Pseudomonadati</taxon>
        <taxon>Bacteroidota</taxon>
        <taxon>Flavobacteriia</taxon>
        <taxon>environmental samples</taxon>
    </lineage>
</organism>
<dbReference type="SUPFAM" id="SSF53335">
    <property type="entry name" value="S-adenosyl-L-methionine-dependent methyltransferases"/>
    <property type="match status" value="1"/>
</dbReference>
<evidence type="ECO:0000313" key="5">
    <source>
        <dbReference type="EMBL" id="CCG00541.1"/>
    </source>
</evidence>
<evidence type="ECO:0000256" key="4">
    <source>
        <dbReference type="ARBA" id="ARBA00022691"/>
    </source>
</evidence>
<dbReference type="GO" id="GO:0008119">
    <property type="term" value="F:thiopurine S-methyltransferase activity"/>
    <property type="evidence" value="ECO:0007669"/>
    <property type="project" value="UniProtKB-EC"/>
</dbReference>
<keyword evidence="2 5" id="KW-0489">Methyltransferase</keyword>
<keyword evidence="4" id="KW-0949">S-adenosyl-L-methionine</keyword>
<dbReference type="Pfam" id="PF05724">
    <property type="entry name" value="TPMT"/>
    <property type="match status" value="1"/>
</dbReference>
<gene>
    <name evidence="5" type="primary">tpm</name>
    <name evidence="5" type="ORF">VIS_S3DGC10007</name>
</gene>
<dbReference type="InterPro" id="IPR008854">
    <property type="entry name" value="TPMT"/>
</dbReference>
<sequence length="204" mass="23791">MNTNEDLNQAYWEERYHNHQTAWDIGAISPPMKSAIDQLAFQYPDKKDLNILIPGAGMGYEAIYLHQKGYTNVHVLDIAKKPLAEIALKCENFPEDHLHCTNFFDFQKEPFDMILEQTFFCAIPPNNREMYARKMHELLKPKGILTGLLFNFPLTDDGPPFGGSIEEYLDLFDPYFLVNFMETAQNSIKPREDKELFFIFENRI</sequence>
<reference evidence="5" key="2">
    <citation type="submission" date="2012-02" db="EMBL/GenBank/DDBJ databases">
        <authorList>
            <person name="Genoscope - CEA"/>
        </authorList>
    </citation>
    <scope>NUCLEOTIDE SEQUENCE</scope>
</reference>
<protein>
    <submittedName>
        <fullName evidence="5">Thiopurine S-methyltransferase</fullName>
        <ecNumber evidence="5">2.1.1.67</ecNumber>
    </submittedName>
</protein>